<proteinExistence type="predicted"/>
<reference evidence="2" key="1">
    <citation type="submission" date="2020-04" db="EMBL/GenBank/DDBJ databases">
        <title>Hybrid Assembly of Korean Phytophthora infestans isolates.</title>
        <authorList>
            <person name="Prokchorchik M."/>
            <person name="Lee Y."/>
            <person name="Seo J."/>
            <person name="Cho J.-H."/>
            <person name="Park Y.-E."/>
            <person name="Jang D.-C."/>
            <person name="Im J.-S."/>
            <person name="Choi J.-G."/>
            <person name="Park H.-J."/>
            <person name="Lee G.-B."/>
            <person name="Lee Y.-G."/>
            <person name="Hong S.-Y."/>
            <person name="Cho K."/>
            <person name="Sohn K.H."/>
        </authorList>
    </citation>
    <scope>NUCLEOTIDE SEQUENCE</scope>
    <source>
        <strain evidence="2">KR_1_A1</strain>
    </source>
</reference>
<evidence type="ECO:0000256" key="1">
    <source>
        <dbReference type="SAM" id="MobiDB-lite"/>
    </source>
</evidence>
<feature type="compositionally biased region" description="Polar residues" evidence="1">
    <location>
        <begin position="220"/>
        <end position="233"/>
    </location>
</feature>
<evidence type="ECO:0000313" key="3">
    <source>
        <dbReference type="Proteomes" id="UP000602510"/>
    </source>
</evidence>
<name>A0A833WIC0_PHYIN</name>
<accession>A0A833WIC0</accession>
<dbReference type="Proteomes" id="UP000602510">
    <property type="component" value="Unassembled WGS sequence"/>
</dbReference>
<comment type="caution">
    <text evidence="2">The sequence shown here is derived from an EMBL/GenBank/DDBJ whole genome shotgun (WGS) entry which is preliminary data.</text>
</comment>
<dbReference type="EMBL" id="WSZM01000271">
    <property type="protein sequence ID" value="KAF4036290.1"/>
    <property type="molecule type" value="Genomic_DNA"/>
</dbReference>
<evidence type="ECO:0000313" key="2">
    <source>
        <dbReference type="EMBL" id="KAF4036290.1"/>
    </source>
</evidence>
<sequence length="844" mass="95988">MMGGWVTQKPNKQRSKSRTPMSRELELALLVVNDGTLSVLRIMEDMSGRDLLKAIQEDIDYKDTLRLFVAQKSDKSWQTLTMRDAQRMRKKEPVPFVKELLVDENEMDPRWPLVDYHFPSLDAMQDSVHILVAKPGYVSVAPEWKPETMWGSSLETGTLPFVGRGRAAKKLQSIHYSNFTGARDRSGRTTWQIPLVDNVYGTGKTELGRKYIDQCRQALSNEKPQDPENQQELTSREPTQHRQPSQHEFLKQLCSCRTVLVRGTPRQFVVPPDLLKAKMNEALATAISELLQPGTMPATNASDAAYDFATELVRVLGPLFVVLDNVGEAFEDPRGDVVSRERFMDACKNVLVSWTQVPQLHLLVLGYADFLHDVVPDASLNSYMIVRLPMQWMTVNAIKEILCKTRVSSADTRTLSARWKLSTDEDLEDAATRLFAASSGHLQKIIKFISGYPTFASFCNFVDSGGDFNTKAIDFDHLYERVLWWQSTLKKWFGWSSSKKSRINLTHSVTDPNGDQVSARTVVFECHLLWEGTVEDAHISAHRVVMNIVVGVLRPLREYLIGLDTVRVFVTSRPEVVQWMCLKRMSQLFTKETTPRQELPQFFGEATVFDEFVGVQVSSQVKTLPNPWLGSYYVDNSRPFYSESFQPKDWPALVRHLECRLEDADEQRWSWFRGLKLTIVPDVIVLARTSPSEQELSPKVRMLRLGLAVATPVGYSTIIKECEKFENLLAKFDDMEVSADSVTSILVICATAFTDETPDDVRSQAFEEFEVLVETGFTHISQVLVLNLTTPARRAAFFGFDDNSMLAKIVETMVERSKIVPLFCGSYFLRLLGEKQHDTFNSFF</sequence>
<gene>
    <name evidence="2" type="ORF">GN244_ATG11659</name>
</gene>
<organism evidence="2 3">
    <name type="scientific">Phytophthora infestans</name>
    <name type="common">Potato late blight agent</name>
    <name type="synonym">Botrytis infestans</name>
    <dbReference type="NCBI Taxonomy" id="4787"/>
    <lineage>
        <taxon>Eukaryota</taxon>
        <taxon>Sar</taxon>
        <taxon>Stramenopiles</taxon>
        <taxon>Oomycota</taxon>
        <taxon>Peronosporomycetes</taxon>
        <taxon>Peronosporales</taxon>
        <taxon>Peronosporaceae</taxon>
        <taxon>Phytophthora</taxon>
    </lineage>
</organism>
<keyword evidence="3" id="KW-1185">Reference proteome</keyword>
<feature type="region of interest" description="Disordered" evidence="1">
    <location>
        <begin position="1"/>
        <end position="20"/>
    </location>
</feature>
<feature type="region of interest" description="Disordered" evidence="1">
    <location>
        <begin position="220"/>
        <end position="246"/>
    </location>
</feature>
<protein>
    <recommendedName>
        <fullName evidence="4">Crinkler (CRN) family protein</fullName>
    </recommendedName>
</protein>
<dbReference type="AlphaFoldDB" id="A0A833WIC0"/>
<evidence type="ECO:0008006" key="4">
    <source>
        <dbReference type="Google" id="ProtNLM"/>
    </source>
</evidence>